<accession>A0A443IN93</accession>
<dbReference type="Proteomes" id="UP000273811">
    <property type="component" value="Unassembled WGS sequence"/>
</dbReference>
<protein>
    <submittedName>
        <fullName evidence="1">DUF2508 family protein</fullName>
    </submittedName>
</protein>
<dbReference type="GeneID" id="56393054"/>
<dbReference type="OrthoDB" id="2166610at2"/>
<dbReference type="InterPro" id="IPR019644">
    <property type="entry name" value="DUF2508"/>
</dbReference>
<organism evidence="1 2">
    <name type="scientific">Siminovitchia fortis</name>
    <dbReference type="NCBI Taxonomy" id="254758"/>
    <lineage>
        <taxon>Bacteria</taxon>
        <taxon>Bacillati</taxon>
        <taxon>Bacillota</taxon>
        <taxon>Bacilli</taxon>
        <taxon>Bacillales</taxon>
        <taxon>Bacillaceae</taxon>
        <taxon>Siminovitchia</taxon>
    </lineage>
</organism>
<dbReference type="Pfam" id="PF10704">
    <property type="entry name" value="DUF2508"/>
    <property type="match status" value="1"/>
</dbReference>
<sequence length="71" mass="8727">MLRKQKMRKEFDQRLIGLMGNIKKEWDQKSDLLKLSYEPNDELQYRLRLAKAKYIFLFKEAKIRKISIKDH</sequence>
<comment type="caution">
    <text evidence="1">The sequence shown here is derived from an EMBL/GenBank/DDBJ whole genome shotgun (WGS) entry which is preliminary data.</text>
</comment>
<dbReference type="RefSeq" id="WP_120074426.1">
    <property type="nucleotide sequence ID" value="NZ_CP126113.1"/>
</dbReference>
<proteinExistence type="predicted"/>
<reference evidence="1" key="1">
    <citation type="submission" date="2018-12" db="EMBL/GenBank/DDBJ databases">
        <authorList>
            <person name="Sun L."/>
            <person name="Chen Z."/>
        </authorList>
    </citation>
    <scope>NUCLEOTIDE SEQUENCE [LARGE SCALE GENOMIC DNA]</scope>
    <source>
        <strain evidence="1">DSM 16012</strain>
    </source>
</reference>
<evidence type="ECO:0000313" key="2">
    <source>
        <dbReference type="Proteomes" id="UP000273811"/>
    </source>
</evidence>
<name>A0A443IN93_9BACI</name>
<dbReference type="AlphaFoldDB" id="A0A443IN93"/>
<dbReference type="EMBL" id="QYTU02000032">
    <property type="protein sequence ID" value="RWR07164.1"/>
    <property type="molecule type" value="Genomic_DNA"/>
</dbReference>
<keyword evidence="2" id="KW-1185">Reference proteome</keyword>
<gene>
    <name evidence="1" type="ORF">D4N35_013230</name>
</gene>
<evidence type="ECO:0000313" key="1">
    <source>
        <dbReference type="EMBL" id="RWR07164.1"/>
    </source>
</evidence>